<dbReference type="Proteomes" id="UP000003174">
    <property type="component" value="Unassembled WGS sequence"/>
</dbReference>
<feature type="transmembrane region" description="Helical" evidence="5">
    <location>
        <begin position="274"/>
        <end position="292"/>
    </location>
</feature>
<evidence type="ECO:0000313" key="7">
    <source>
        <dbReference type="Proteomes" id="UP000003174"/>
    </source>
</evidence>
<feature type="transmembrane region" description="Helical" evidence="5">
    <location>
        <begin position="393"/>
        <end position="413"/>
    </location>
</feature>
<protein>
    <submittedName>
        <fullName evidence="6">Chloride transporter, ClC family</fullName>
    </submittedName>
</protein>
<accession>C0EU62</accession>
<feature type="transmembrane region" description="Helical" evidence="5">
    <location>
        <begin position="70"/>
        <end position="90"/>
    </location>
</feature>
<dbReference type="InterPro" id="IPR001807">
    <property type="entry name" value="ClC"/>
</dbReference>
<evidence type="ECO:0000256" key="5">
    <source>
        <dbReference type="SAM" id="Phobius"/>
    </source>
</evidence>
<dbReference type="Gene3D" id="1.10.3080.10">
    <property type="entry name" value="Clc chloride channel"/>
    <property type="match status" value="1"/>
</dbReference>
<feature type="transmembrane region" description="Helical" evidence="5">
    <location>
        <begin position="198"/>
        <end position="216"/>
    </location>
</feature>
<keyword evidence="3 5" id="KW-1133">Transmembrane helix</keyword>
<reference evidence="6 7" key="2">
    <citation type="submission" date="2009-02" db="EMBL/GenBank/DDBJ databases">
        <title>Draft genome sequence of Eubacterium hallii (DSM 3353).</title>
        <authorList>
            <person name="Sudarsanam P."/>
            <person name="Ley R."/>
            <person name="Guruge J."/>
            <person name="Turnbaugh P.J."/>
            <person name="Mahowald M."/>
            <person name="Liep D."/>
            <person name="Gordon J."/>
        </authorList>
    </citation>
    <scope>NUCLEOTIDE SEQUENCE [LARGE SCALE GENOMIC DNA]</scope>
    <source>
        <strain evidence="6 7">DSM 3353</strain>
    </source>
</reference>
<evidence type="ECO:0000256" key="3">
    <source>
        <dbReference type="ARBA" id="ARBA00022989"/>
    </source>
</evidence>
<dbReference type="AlphaFoldDB" id="C0EU62"/>
<dbReference type="Pfam" id="PF00654">
    <property type="entry name" value="Voltage_CLC"/>
    <property type="match status" value="1"/>
</dbReference>
<dbReference type="eggNOG" id="COG0038">
    <property type="taxonomic scope" value="Bacteria"/>
</dbReference>
<dbReference type="GO" id="GO:0016020">
    <property type="term" value="C:membrane"/>
    <property type="evidence" value="ECO:0007669"/>
    <property type="project" value="UniProtKB-SubCell"/>
</dbReference>
<feature type="transmembrane region" description="Helical" evidence="5">
    <location>
        <begin position="312"/>
        <end position="330"/>
    </location>
</feature>
<name>C0EU62_9FIRM</name>
<evidence type="ECO:0000256" key="1">
    <source>
        <dbReference type="ARBA" id="ARBA00004141"/>
    </source>
</evidence>
<dbReference type="InterPro" id="IPR050368">
    <property type="entry name" value="ClC-type_chloride_channel"/>
</dbReference>
<dbReference type="InterPro" id="IPR014743">
    <property type="entry name" value="Cl-channel_core"/>
</dbReference>
<evidence type="ECO:0000256" key="4">
    <source>
        <dbReference type="ARBA" id="ARBA00023136"/>
    </source>
</evidence>
<feature type="transmembrane region" description="Helical" evidence="5">
    <location>
        <begin position="241"/>
        <end position="262"/>
    </location>
</feature>
<sequence>MTKIFLKYTRERNIMEEIIKRYLRKIYYNLKTCALWLFMAVLTGVAVGAFSSAFSFCLKKVTTLRGQYPFLLYFLPIGGVVIVFLYHLCGVRQDKGTNIIMTAVHGKNQDVPAYMAPLIFAATIITHLFGGSAGREGAALQMGGSIGNTIGRLFKFDEGDRKLLVMSGMSAAFSAVFGTPLAAAIFPMEMISVGIMHYAALVPCVFSSIVANRFAVNMGINPEAFTIHGIPELTFTSCAKIVLLGIFCAGLSVVFCIFLKGAGLFYNKFFKKPYMRIIVGGLLVIAITLLIGNYDYNGAGTDMIARAIAGNVPAYAFLIKMLLTALTLAAGYKGGEIVPAFFTGATFGCLFGHIFGISPSLCAATGMLALFCGVTNCPIASMLIGFELFGFEGVSYILIAISISYMLSGYHGLYKEQIIVYSKYHPKFINRLSGDERFDGQDYE</sequence>
<evidence type="ECO:0000313" key="6">
    <source>
        <dbReference type="EMBL" id="EEG37198.1"/>
    </source>
</evidence>
<keyword evidence="2 5" id="KW-0812">Transmembrane</keyword>
<proteinExistence type="predicted"/>
<dbReference type="GO" id="GO:0015108">
    <property type="term" value="F:chloride transmembrane transporter activity"/>
    <property type="evidence" value="ECO:0007669"/>
    <property type="project" value="InterPro"/>
</dbReference>
<feature type="transmembrane region" description="Helical" evidence="5">
    <location>
        <begin position="363"/>
        <end position="386"/>
    </location>
</feature>
<comment type="subcellular location">
    <subcellularLocation>
        <location evidence="1">Membrane</location>
        <topology evidence="1">Multi-pass membrane protein</topology>
    </subcellularLocation>
</comment>
<feature type="transmembrane region" description="Helical" evidence="5">
    <location>
        <begin position="163"/>
        <end position="186"/>
    </location>
</feature>
<reference evidence="6 7" key="1">
    <citation type="submission" date="2009-01" db="EMBL/GenBank/DDBJ databases">
        <authorList>
            <person name="Fulton L."/>
            <person name="Clifton S."/>
            <person name="Fulton B."/>
            <person name="Xu J."/>
            <person name="Minx P."/>
            <person name="Pepin K.H."/>
            <person name="Johnson M."/>
            <person name="Bhonagiri V."/>
            <person name="Nash W.E."/>
            <person name="Mardis E.R."/>
            <person name="Wilson R.K."/>
        </authorList>
    </citation>
    <scope>NUCLEOTIDE SEQUENCE [LARGE SCALE GENOMIC DNA]</scope>
    <source>
        <strain evidence="6 7">DSM 3353</strain>
    </source>
</reference>
<comment type="caution">
    <text evidence="6">The sequence shown here is derived from an EMBL/GenBank/DDBJ whole genome shotgun (WGS) entry which is preliminary data.</text>
</comment>
<feature type="transmembrane region" description="Helical" evidence="5">
    <location>
        <begin position="111"/>
        <end position="130"/>
    </location>
</feature>
<feature type="transmembrane region" description="Helical" evidence="5">
    <location>
        <begin position="28"/>
        <end position="50"/>
    </location>
</feature>
<dbReference type="EMBL" id="ACEP01000048">
    <property type="protein sequence ID" value="EEG37198.1"/>
    <property type="molecule type" value="Genomic_DNA"/>
</dbReference>
<dbReference type="SUPFAM" id="SSF81340">
    <property type="entry name" value="Clc chloride channel"/>
    <property type="match status" value="1"/>
</dbReference>
<evidence type="ECO:0000256" key="2">
    <source>
        <dbReference type="ARBA" id="ARBA00022692"/>
    </source>
</evidence>
<organism evidence="6 7">
    <name type="scientific">Anaerobutyricum hallii DSM 3353</name>
    <dbReference type="NCBI Taxonomy" id="411469"/>
    <lineage>
        <taxon>Bacteria</taxon>
        <taxon>Bacillati</taxon>
        <taxon>Bacillota</taxon>
        <taxon>Clostridia</taxon>
        <taxon>Lachnospirales</taxon>
        <taxon>Lachnospiraceae</taxon>
        <taxon>Anaerobutyricum</taxon>
    </lineage>
</organism>
<gene>
    <name evidence="6" type="ORF">EUBHAL_00946</name>
</gene>
<feature type="transmembrane region" description="Helical" evidence="5">
    <location>
        <begin position="337"/>
        <end position="357"/>
    </location>
</feature>
<keyword evidence="4 5" id="KW-0472">Membrane</keyword>
<dbReference type="PANTHER" id="PTHR43427">
    <property type="entry name" value="CHLORIDE CHANNEL PROTEIN CLC-E"/>
    <property type="match status" value="1"/>
</dbReference>
<dbReference type="PANTHER" id="PTHR43427:SF12">
    <property type="entry name" value="CHLORIDE TRANSPORTER"/>
    <property type="match status" value="1"/>
</dbReference>